<evidence type="ECO:0000256" key="2">
    <source>
        <dbReference type="ARBA" id="ARBA00004141"/>
    </source>
</evidence>
<evidence type="ECO:0000259" key="13">
    <source>
        <dbReference type="Pfam" id="PF02163"/>
    </source>
</evidence>
<feature type="transmembrane region" description="Helical" evidence="12">
    <location>
        <begin position="223"/>
        <end position="241"/>
    </location>
</feature>
<dbReference type="KEGG" id="uli:ETAA1_35820"/>
<feature type="transmembrane region" description="Helical" evidence="12">
    <location>
        <begin position="103"/>
        <end position="126"/>
    </location>
</feature>
<evidence type="ECO:0000256" key="7">
    <source>
        <dbReference type="ARBA" id="ARBA00022801"/>
    </source>
</evidence>
<keyword evidence="6" id="KW-0479">Metal-binding</keyword>
<evidence type="ECO:0000256" key="4">
    <source>
        <dbReference type="ARBA" id="ARBA00022670"/>
    </source>
</evidence>
<keyword evidence="10" id="KW-0482">Metalloprotease</keyword>
<keyword evidence="7" id="KW-0378">Hydrolase</keyword>
<dbReference type="Pfam" id="PF20216">
    <property type="entry name" value="DUF6576"/>
    <property type="match status" value="1"/>
</dbReference>
<evidence type="ECO:0000256" key="10">
    <source>
        <dbReference type="ARBA" id="ARBA00023049"/>
    </source>
</evidence>
<keyword evidence="16" id="KW-1185">Reference proteome</keyword>
<accession>A0A517XVS3</accession>
<feature type="transmembrane region" description="Helical" evidence="12">
    <location>
        <begin position="262"/>
        <end position="295"/>
    </location>
</feature>
<feature type="transmembrane region" description="Helical" evidence="12">
    <location>
        <begin position="49"/>
        <end position="71"/>
    </location>
</feature>
<comment type="similarity">
    <text evidence="3">Belongs to the peptidase M50B family.</text>
</comment>
<evidence type="ECO:0000313" key="15">
    <source>
        <dbReference type="EMBL" id="QDU21612.1"/>
    </source>
</evidence>
<evidence type="ECO:0000256" key="6">
    <source>
        <dbReference type="ARBA" id="ARBA00022723"/>
    </source>
</evidence>
<evidence type="ECO:0000256" key="9">
    <source>
        <dbReference type="ARBA" id="ARBA00022989"/>
    </source>
</evidence>
<evidence type="ECO:0000256" key="1">
    <source>
        <dbReference type="ARBA" id="ARBA00001947"/>
    </source>
</evidence>
<keyword evidence="5 12" id="KW-0812">Transmembrane</keyword>
<dbReference type="GO" id="GO:0046872">
    <property type="term" value="F:metal ion binding"/>
    <property type="evidence" value="ECO:0007669"/>
    <property type="project" value="UniProtKB-KW"/>
</dbReference>
<dbReference type="InterPro" id="IPR008915">
    <property type="entry name" value="Peptidase_M50"/>
</dbReference>
<feature type="domain" description="Peptidase M50" evidence="13">
    <location>
        <begin position="53"/>
        <end position="273"/>
    </location>
</feature>
<name>A0A517XVS3_9BACT</name>
<dbReference type="PANTHER" id="PTHR39188:SF3">
    <property type="entry name" value="STAGE IV SPORULATION PROTEIN FB"/>
    <property type="match status" value="1"/>
</dbReference>
<proteinExistence type="inferred from homology"/>
<evidence type="ECO:0000256" key="12">
    <source>
        <dbReference type="SAM" id="Phobius"/>
    </source>
</evidence>
<reference evidence="15 16" key="1">
    <citation type="submission" date="2019-02" db="EMBL/GenBank/DDBJ databases">
        <title>Deep-cultivation of Planctomycetes and their phenomic and genomic characterization uncovers novel biology.</title>
        <authorList>
            <person name="Wiegand S."/>
            <person name="Jogler M."/>
            <person name="Boedeker C."/>
            <person name="Pinto D."/>
            <person name="Vollmers J."/>
            <person name="Rivas-Marin E."/>
            <person name="Kohn T."/>
            <person name="Peeters S.H."/>
            <person name="Heuer A."/>
            <person name="Rast P."/>
            <person name="Oberbeckmann S."/>
            <person name="Bunk B."/>
            <person name="Jeske O."/>
            <person name="Meyerdierks A."/>
            <person name="Storesund J.E."/>
            <person name="Kallscheuer N."/>
            <person name="Luecker S."/>
            <person name="Lage O.M."/>
            <person name="Pohl T."/>
            <person name="Merkel B.J."/>
            <person name="Hornburger P."/>
            <person name="Mueller R.-W."/>
            <person name="Bruemmer F."/>
            <person name="Labrenz M."/>
            <person name="Spormann A.M."/>
            <person name="Op den Camp H."/>
            <person name="Overmann J."/>
            <person name="Amann R."/>
            <person name="Jetten M.S.M."/>
            <person name="Mascher T."/>
            <person name="Medema M.H."/>
            <person name="Devos D.P."/>
            <person name="Kaster A.-K."/>
            <person name="Ovreas L."/>
            <person name="Rohde M."/>
            <person name="Galperin M.Y."/>
            <person name="Jogler C."/>
        </authorList>
    </citation>
    <scope>NUCLEOTIDE SEQUENCE [LARGE SCALE GENOMIC DNA]</scope>
    <source>
        <strain evidence="15 16">ETA_A1</strain>
    </source>
</reference>
<dbReference type="GO" id="GO:0008237">
    <property type="term" value="F:metallopeptidase activity"/>
    <property type="evidence" value="ECO:0007669"/>
    <property type="project" value="UniProtKB-KW"/>
</dbReference>
<dbReference type="RefSeq" id="WP_145240684.1">
    <property type="nucleotide sequence ID" value="NZ_CP036273.1"/>
</dbReference>
<dbReference type="InterPro" id="IPR046483">
    <property type="entry name" value="DUF6576"/>
</dbReference>
<evidence type="ECO:0000256" key="8">
    <source>
        <dbReference type="ARBA" id="ARBA00022833"/>
    </source>
</evidence>
<evidence type="ECO:0000259" key="14">
    <source>
        <dbReference type="Pfam" id="PF20216"/>
    </source>
</evidence>
<keyword evidence="8" id="KW-0862">Zinc</keyword>
<feature type="domain" description="DUF6576" evidence="14">
    <location>
        <begin position="355"/>
        <end position="393"/>
    </location>
</feature>
<keyword evidence="9 12" id="KW-1133">Transmembrane helix</keyword>
<dbReference type="GO" id="GO:0016020">
    <property type="term" value="C:membrane"/>
    <property type="evidence" value="ECO:0007669"/>
    <property type="project" value="UniProtKB-SubCell"/>
</dbReference>
<comment type="subcellular location">
    <subcellularLocation>
        <location evidence="2">Membrane</location>
        <topology evidence="2">Multi-pass membrane protein</topology>
    </subcellularLocation>
</comment>
<keyword evidence="4" id="KW-0645">Protease</keyword>
<dbReference type="AlphaFoldDB" id="A0A517XVS3"/>
<dbReference type="PANTHER" id="PTHR39188">
    <property type="entry name" value="MEMBRANE-ASSOCIATED ZINC METALLOPROTEASE M50B"/>
    <property type="match status" value="1"/>
</dbReference>
<dbReference type="GO" id="GO:0006508">
    <property type="term" value="P:proteolysis"/>
    <property type="evidence" value="ECO:0007669"/>
    <property type="project" value="UniProtKB-KW"/>
</dbReference>
<evidence type="ECO:0000256" key="5">
    <source>
        <dbReference type="ARBA" id="ARBA00022692"/>
    </source>
</evidence>
<evidence type="ECO:0000256" key="11">
    <source>
        <dbReference type="ARBA" id="ARBA00023136"/>
    </source>
</evidence>
<dbReference type="OrthoDB" id="211880at2"/>
<dbReference type="EMBL" id="CP036273">
    <property type="protein sequence ID" value="QDU21612.1"/>
    <property type="molecule type" value="Genomic_DNA"/>
</dbReference>
<comment type="cofactor">
    <cofactor evidence="1">
        <name>Zn(2+)</name>
        <dbReference type="ChEBI" id="CHEBI:29105"/>
    </cofactor>
</comment>
<organism evidence="15 16">
    <name type="scientific">Urbifossiella limnaea</name>
    <dbReference type="NCBI Taxonomy" id="2528023"/>
    <lineage>
        <taxon>Bacteria</taxon>
        <taxon>Pseudomonadati</taxon>
        <taxon>Planctomycetota</taxon>
        <taxon>Planctomycetia</taxon>
        <taxon>Gemmatales</taxon>
        <taxon>Gemmataceae</taxon>
        <taxon>Urbifossiella</taxon>
    </lineage>
</organism>
<protein>
    <submittedName>
        <fullName evidence="15">Peptidase family M50</fullName>
    </submittedName>
</protein>
<evidence type="ECO:0000313" key="16">
    <source>
        <dbReference type="Proteomes" id="UP000319576"/>
    </source>
</evidence>
<evidence type="ECO:0000256" key="3">
    <source>
        <dbReference type="ARBA" id="ARBA00007931"/>
    </source>
</evidence>
<keyword evidence="11 12" id="KW-0472">Membrane</keyword>
<dbReference type="Pfam" id="PF02163">
    <property type="entry name" value="Peptidase_M50"/>
    <property type="match status" value="1"/>
</dbReference>
<dbReference type="Proteomes" id="UP000319576">
    <property type="component" value="Chromosome"/>
</dbReference>
<sequence length="398" mass="44463">MRDPMSWALPLFRASGIPVKLHVFFIIVTLGLFVRQVTAKDNPIEWGDVFLFTIVLLFVVILLHEFGHAFAARALGGEAREILIWPLGGLAMVEIPNTPRAHLLTAVAGPAVNALICVAVAVPLLVSGFVPNANPLANPFVSEMYNYRDGRDHTSEYGLKVYKAGTNEQLPQSVLYDVLTKRQETGFQSRVAWKPETAAEVAAGMPGERAVAPGWAVWLNRTFWLSWVLLLFNLVPAYPLDGGQVLQSVVWGRSDLRRGVTVAAYTGFAFALIFLIVSVAANETLFMGLSLFMLYSCSQRLQQLDTDEGPFGYDFSAGYTSLERDDEPPPRPKRKQGALARWWQARKARKIAAENAQRVRDEERMEELLGKIAATGMGSLTDEERRFLERFSARYRRE</sequence>
<gene>
    <name evidence="15" type="ORF">ETAA1_35820</name>
</gene>